<evidence type="ECO:0000256" key="7">
    <source>
        <dbReference type="SAM" id="Phobius"/>
    </source>
</evidence>
<evidence type="ECO:0000259" key="8">
    <source>
        <dbReference type="Pfam" id="PF02010"/>
    </source>
</evidence>
<dbReference type="InterPro" id="IPR002859">
    <property type="entry name" value="PKD/REJ-like"/>
</dbReference>
<accession>A0ABP0SZV4</accession>
<feature type="transmembrane region" description="Helical" evidence="7">
    <location>
        <begin position="909"/>
        <end position="933"/>
    </location>
</feature>
<protein>
    <recommendedName>
        <fullName evidence="8">PKD/REJ-like domain-containing protein</fullName>
    </recommendedName>
</protein>
<dbReference type="Proteomes" id="UP001642484">
    <property type="component" value="Unassembled WGS sequence"/>
</dbReference>
<keyword evidence="2 7" id="KW-0812">Transmembrane</keyword>
<name>A0ABP0SZV4_9DINO</name>
<evidence type="ECO:0000256" key="2">
    <source>
        <dbReference type="ARBA" id="ARBA00022692"/>
    </source>
</evidence>
<evidence type="ECO:0000313" key="10">
    <source>
        <dbReference type="Proteomes" id="UP001642484"/>
    </source>
</evidence>
<dbReference type="EMBL" id="CAXAMN010028883">
    <property type="protein sequence ID" value="CAK9117988.1"/>
    <property type="molecule type" value="Genomic_DNA"/>
</dbReference>
<proteinExistence type="predicted"/>
<evidence type="ECO:0000313" key="9">
    <source>
        <dbReference type="EMBL" id="CAK9117988.1"/>
    </source>
</evidence>
<keyword evidence="3" id="KW-0677">Repeat</keyword>
<dbReference type="PANTHER" id="PTHR46730">
    <property type="entry name" value="POLYCYSTIN-1"/>
    <property type="match status" value="1"/>
</dbReference>
<feature type="region of interest" description="Disordered" evidence="6">
    <location>
        <begin position="420"/>
        <end position="441"/>
    </location>
</feature>
<sequence length="1024" mass="110128">VTLGAKASLLVGDLVTIRADQLPGFVGEDRPYLHSVARSDAPPVEVNAALSAPSEVNPCIPIRLSSELSTGDSGRSMLAEWRLGNTTGLNDTQLTALWEQVYNATNSSDAVLELNFLAQDVHQPHMDASIEVIVGLTNWLRQSDSARATVRVSSAYSAPPLRPVAPSIEVKASDPVELAVEVQANPCASGGLVQITWAVWPQGTLTGWRSLEAFGLQDQRPQRQTAIHIASNSFDPDTKLNFRATAVYEGYTAMSEQIFEVTILPPARPLAVISSPSSVSKDCRLVLKSVSAESNLRHSWRCSDCHFVGFDLAALPESDSEVTIPGGSLNEGTYNFSLEVWRPDAREHSGESQITVAVVSASRPAVILSFPFVAGGAVSTRFPTSVDVEVTIEVEVVTDSECPVNDASWSWAVYHDNDNSTPSEPLESLRPSPGKSNSRINIPMNSLKKGGMYYFALLDDDGSILAKSPSFRADGPPVPGVVEVEPRQGQAVTTSFTIATHSWQDEDEESLQYSLYAFPTEKDVREVDYTDPSSEQYFSKHSGVLLRGWARSKRTSEIRMRPGNFTLVVRCRDDLHAEAEIMLTGWSITAAEIDAKQVEKVLQASVSSADGQQIVMTVSAIVESKTSGPSSIDMVNALQVAAENIDPESEVLENMASVASAVVGSGAMAEGENASKTVDAAADLLDDIIQLSGSEGVDQQVVGKAVLGAIDSLASASQGGSSSERAGELLSNLNRELLTSLSEDEDLVRIDGTSTTIVAARSVSVLEEYGISSDSGVPVTMELIDSSSKNAYSHVRHQGILKPSDAPFRAIQFEGSARAPGAASASARRLGAAMIKVRMDFQVEPVDGMWFACVRKEGATWTTASIKTDTDTLPPGDDGNQKASCEFEMAEGGPKEVVTVALLKPGESIWMASLISTLVVLVAVPWLCGLYEFETREKLKSKRSESSARTDSWANAVFETTAEELRSMEDLAVPSDGLASEFIPGLSLREILEDDGRWEECYGVEGMRLEADQDSKLCHVNFCP</sequence>
<gene>
    <name evidence="9" type="ORF">CCMP2556_LOCUS55191</name>
</gene>
<dbReference type="PANTHER" id="PTHR46730:SF1">
    <property type="entry name" value="PLAT DOMAIN-CONTAINING PROTEIN"/>
    <property type="match status" value="1"/>
</dbReference>
<evidence type="ECO:0000256" key="3">
    <source>
        <dbReference type="ARBA" id="ARBA00022737"/>
    </source>
</evidence>
<dbReference type="Pfam" id="PF02010">
    <property type="entry name" value="REJ"/>
    <property type="match status" value="1"/>
</dbReference>
<comment type="subcellular location">
    <subcellularLocation>
        <location evidence="1">Membrane</location>
    </subcellularLocation>
</comment>
<evidence type="ECO:0000256" key="1">
    <source>
        <dbReference type="ARBA" id="ARBA00004370"/>
    </source>
</evidence>
<evidence type="ECO:0000256" key="5">
    <source>
        <dbReference type="ARBA" id="ARBA00023136"/>
    </source>
</evidence>
<organism evidence="9 10">
    <name type="scientific">Durusdinium trenchii</name>
    <dbReference type="NCBI Taxonomy" id="1381693"/>
    <lineage>
        <taxon>Eukaryota</taxon>
        <taxon>Sar</taxon>
        <taxon>Alveolata</taxon>
        <taxon>Dinophyceae</taxon>
        <taxon>Suessiales</taxon>
        <taxon>Symbiodiniaceae</taxon>
        <taxon>Durusdinium</taxon>
    </lineage>
</organism>
<keyword evidence="10" id="KW-1185">Reference proteome</keyword>
<comment type="caution">
    <text evidence="9">The sequence shown here is derived from an EMBL/GenBank/DDBJ whole genome shotgun (WGS) entry which is preliminary data.</text>
</comment>
<evidence type="ECO:0000256" key="4">
    <source>
        <dbReference type="ARBA" id="ARBA00022989"/>
    </source>
</evidence>
<keyword evidence="5 7" id="KW-0472">Membrane</keyword>
<evidence type="ECO:0000256" key="6">
    <source>
        <dbReference type="SAM" id="MobiDB-lite"/>
    </source>
</evidence>
<keyword evidence="4 7" id="KW-1133">Transmembrane helix</keyword>
<reference evidence="9 10" key="1">
    <citation type="submission" date="2024-02" db="EMBL/GenBank/DDBJ databases">
        <authorList>
            <person name="Chen Y."/>
            <person name="Shah S."/>
            <person name="Dougan E. K."/>
            <person name="Thang M."/>
            <person name="Chan C."/>
        </authorList>
    </citation>
    <scope>NUCLEOTIDE SEQUENCE [LARGE SCALE GENOMIC DNA]</scope>
</reference>
<feature type="domain" description="PKD/REJ-like" evidence="8">
    <location>
        <begin position="293"/>
        <end position="525"/>
    </location>
</feature>
<feature type="non-terminal residue" evidence="9">
    <location>
        <position position="1"/>
    </location>
</feature>
<feature type="compositionally biased region" description="Low complexity" evidence="6">
    <location>
        <begin position="420"/>
        <end position="433"/>
    </location>
</feature>